<keyword evidence="2" id="KW-1185">Reference proteome</keyword>
<dbReference type="EMBL" id="JAHUTI010010561">
    <property type="protein sequence ID" value="MED6235539.1"/>
    <property type="molecule type" value="Genomic_DNA"/>
</dbReference>
<protein>
    <submittedName>
        <fullName evidence="1">Uncharacterized protein</fullName>
    </submittedName>
</protein>
<gene>
    <name evidence="1" type="ORF">ATANTOWER_028688</name>
</gene>
<organism evidence="1 2">
    <name type="scientific">Ataeniobius toweri</name>
    <dbReference type="NCBI Taxonomy" id="208326"/>
    <lineage>
        <taxon>Eukaryota</taxon>
        <taxon>Metazoa</taxon>
        <taxon>Chordata</taxon>
        <taxon>Craniata</taxon>
        <taxon>Vertebrata</taxon>
        <taxon>Euteleostomi</taxon>
        <taxon>Actinopterygii</taxon>
        <taxon>Neopterygii</taxon>
        <taxon>Teleostei</taxon>
        <taxon>Neoteleostei</taxon>
        <taxon>Acanthomorphata</taxon>
        <taxon>Ovalentaria</taxon>
        <taxon>Atherinomorphae</taxon>
        <taxon>Cyprinodontiformes</taxon>
        <taxon>Goodeidae</taxon>
        <taxon>Ataeniobius</taxon>
    </lineage>
</organism>
<sequence>MVLDCGRKLEYPERTHACKLHAEKPTARSRTKDLLAAGRSLNLVRAAPPCSSYKIQYNSIFFYIYCAIHNTCHLKSIQSSHTDFKSGTYIPINPNYQNVQSGSVYYTNWLKVFLSKETQQIALSQ</sequence>
<accession>A0ABU7ADD1</accession>
<proteinExistence type="predicted"/>
<name>A0ABU7ADD1_9TELE</name>
<evidence type="ECO:0000313" key="1">
    <source>
        <dbReference type="EMBL" id="MED6235539.1"/>
    </source>
</evidence>
<reference evidence="1 2" key="1">
    <citation type="submission" date="2021-07" db="EMBL/GenBank/DDBJ databases">
        <authorList>
            <person name="Palmer J.M."/>
        </authorList>
    </citation>
    <scope>NUCLEOTIDE SEQUENCE [LARGE SCALE GENOMIC DNA]</scope>
    <source>
        <strain evidence="1 2">AT_MEX2019</strain>
        <tissue evidence="1">Muscle</tissue>
    </source>
</reference>
<evidence type="ECO:0000313" key="2">
    <source>
        <dbReference type="Proteomes" id="UP001345963"/>
    </source>
</evidence>
<comment type="caution">
    <text evidence="1">The sequence shown here is derived from an EMBL/GenBank/DDBJ whole genome shotgun (WGS) entry which is preliminary data.</text>
</comment>
<dbReference type="Proteomes" id="UP001345963">
    <property type="component" value="Unassembled WGS sequence"/>
</dbReference>